<protein>
    <submittedName>
        <fullName evidence="2">Helix-turn-helix domain-containing protein</fullName>
    </submittedName>
</protein>
<proteinExistence type="predicted"/>
<reference evidence="2 3" key="1">
    <citation type="submission" date="2023-09" db="EMBL/GenBank/DDBJ databases">
        <authorList>
            <person name="Rey-Velasco X."/>
        </authorList>
    </citation>
    <scope>NUCLEOTIDE SEQUENCE [LARGE SCALE GENOMIC DNA]</scope>
    <source>
        <strain evidence="2 3">F394</strain>
    </source>
</reference>
<dbReference type="SUPFAM" id="SSF46955">
    <property type="entry name" value="Putative DNA-binding domain"/>
    <property type="match status" value="1"/>
</dbReference>
<dbReference type="CDD" id="cd04762">
    <property type="entry name" value="HTH_MerR-trunc"/>
    <property type="match status" value="1"/>
</dbReference>
<comment type="caution">
    <text evidence="2">The sequence shown here is derived from an EMBL/GenBank/DDBJ whole genome shotgun (WGS) entry which is preliminary data.</text>
</comment>
<dbReference type="Pfam" id="PF12728">
    <property type="entry name" value="HTH_17"/>
    <property type="match status" value="1"/>
</dbReference>
<dbReference type="InterPro" id="IPR010093">
    <property type="entry name" value="SinI_DNA-bd"/>
</dbReference>
<dbReference type="SMART" id="SM00422">
    <property type="entry name" value="HTH_MERR"/>
    <property type="match status" value="1"/>
</dbReference>
<dbReference type="PROSITE" id="PS50937">
    <property type="entry name" value="HTH_MERR_2"/>
    <property type="match status" value="1"/>
</dbReference>
<dbReference type="InterPro" id="IPR000551">
    <property type="entry name" value="MerR-type_HTH_dom"/>
</dbReference>
<dbReference type="InterPro" id="IPR041657">
    <property type="entry name" value="HTH_17"/>
</dbReference>
<dbReference type="Proteomes" id="UP001267426">
    <property type="component" value="Unassembled WGS sequence"/>
</dbReference>
<evidence type="ECO:0000313" key="3">
    <source>
        <dbReference type="Proteomes" id="UP001267426"/>
    </source>
</evidence>
<dbReference type="RefSeq" id="WP_311664859.1">
    <property type="nucleotide sequence ID" value="NZ_JAVRHT010000035.1"/>
</dbReference>
<accession>A0ABU3BTU8</accession>
<name>A0ABU3BTU8_9BACT</name>
<feature type="domain" description="HTH merR-type" evidence="1">
    <location>
        <begin position="6"/>
        <end position="53"/>
    </location>
</feature>
<dbReference type="Gene3D" id="1.10.1660.10">
    <property type="match status" value="1"/>
</dbReference>
<organism evidence="2 3">
    <name type="scientific">Rubrivirga litoralis</name>
    <dbReference type="NCBI Taxonomy" id="3075598"/>
    <lineage>
        <taxon>Bacteria</taxon>
        <taxon>Pseudomonadati</taxon>
        <taxon>Rhodothermota</taxon>
        <taxon>Rhodothermia</taxon>
        <taxon>Rhodothermales</taxon>
        <taxon>Rubricoccaceae</taxon>
        <taxon>Rubrivirga</taxon>
    </lineage>
</organism>
<dbReference type="InterPro" id="IPR009061">
    <property type="entry name" value="DNA-bd_dom_put_sf"/>
</dbReference>
<keyword evidence="3" id="KW-1185">Reference proteome</keyword>
<gene>
    <name evidence="2" type="ORF">RM540_13195</name>
</gene>
<dbReference type="NCBIfam" id="TIGR01764">
    <property type="entry name" value="excise"/>
    <property type="match status" value="1"/>
</dbReference>
<evidence type="ECO:0000259" key="1">
    <source>
        <dbReference type="PROSITE" id="PS50937"/>
    </source>
</evidence>
<evidence type="ECO:0000313" key="2">
    <source>
        <dbReference type="EMBL" id="MDT0632710.1"/>
    </source>
</evidence>
<dbReference type="EMBL" id="JAVRHT010000035">
    <property type="protein sequence ID" value="MDT0632710.1"/>
    <property type="molecule type" value="Genomic_DNA"/>
</dbReference>
<sequence length="227" mass="24428">MPPTDLLSVSAAADLLGVHVDTVRRWTGEGKLPEARTPGGHRRIPREAVDRLRGGADGADRAGGAALPDAGDAADQTWAQHAIVHTRHEAQTRPRGAWSDALTDADREQSRENGTRLMGLLLRHIAGTDDEAGLWDEVGRLSHVYAGQMRERGLSQGEALRATLFFRDALTESTAYYPHLDERPVGAQVALLRKVNEFMNEVQLAIAAAYEAAPPLPATPPVSGPLA</sequence>